<dbReference type="AlphaFoldDB" id="A0AA39S7F3"/>
<dbReference type="Pfam" id="PF00854">
    <property type="entry name" value="PTR2"/>
    <property type="match status" value="1"/>
</dbReference>
<accession>A0AA39S7F3</accession>
<comment type="similarity">
    <text evidence="2">Belongs to the major facilitator superfamily. Proton-dependent oligopeptide transporter (POT/PTR) (TC 2.A.17) family.</text>
</comment>
<feature type="transmembrane region" description="Helical" evidence="6">
    <location>
        <begin position="12"/>
        <end position="30"/>
    </location>
</feature>
<reference evidence="7" key="2">
    <citation type="submission" date="2023-06" db="EMBL/GenBank/DDBJ databases">
        <authorList>
            <person name="Swenson N.G."/>
            <person name="Wegrzyn J.L."/>
            <person name="Mcevoy S.L."/>
        </authorList>
    </citation>
    <scope>NUCLEOTIDE SEQUENCE</scope>
    <source>
        <strain evidence="7">NS2018</strain>
        <tissue evidence="7">Leaf</tissue>
    </source>
</reference>
<comment type="subcellular location">
    <subcellularLocation>
        <location evidence="1">Membrane</location>
        <topology evidence="1">Multi-pass membrane protein</topology>
    </subcellularLocation>
</comment>
<dbReference type="InterPro" id="IPR036259">
    <property type="entry name" value="MFS_trans_sf"/>
</dbReference>
<evidence type="ECO:0000256" key="3">
    <source>
        <dbReference type="ARBA" id="ARBA00022692"/>
    </source>
</evidence>
<reference evidence="7" key="1">
    <citation type="journal article" date="2022" name="Plant J.">
        <title>Strategies of tolerance reflected in two North American maple genomes.</title>
        <authorList>
            <person name="McEvoy S.L."/>
            <person name="Sezen U.U."/>
            <person name="Trouern-Trend A."/>
            <person name="McMahon S.M."/>
            <person name="Schaberg P.G."/>
            <person name="Yang J."/>
            <person name="Wegrzyn J.L."/>
            <person name="Swenson N.G."/>
        </authorList>
    </citation>
    <scope>NUCLEOTIDE SEQUENCE</scope>
    <source>
        <strain evidence="7">NS2018</strain>
    </source>
</reference>
<evidence type="ECO:0000313" key="8">
    <source>
        <dbReference type="Proteomes" id="UP001168877"/>
    </source>
</evidence>
<dbReference type="EMBL" id="JAUESC010000383">
    <property type="protein sequence ID" value="KAK0584505.1"/>
    <property type="molecule type" value="Genomic_DNA"/>
</dbReference>
<dbReference type="Proteomes" id="UP001168877">
    <property type="component" value="Unassembled WGS sequence"/>
</dbReference>
<sequence length="115" mass="12506">MNREISKFVIPSASISAVAAVSMIISVIIYETMLVPMLRKATGNKRGINILPRICIGILFSIATMIVAALVEHHAAEKDPIKGSQSMSVLWLVPQFVIVGFGDGFTLVGLQEYFL</sequence>
<evidence type="ECO:0000256" key="2">
    <source>
        <dbReference type="ARBA" id="ARBA00005982"/>
    </source>
</evidence>
<dbReference type="PANTHER" id="PTHR11654">
    <property type="entry name" value="OLIGOPEPTIDE TRANSPORTER-RELATED"/>
    <property type="match status" value="1"/>
</dbReference>
<dbReference type="Gene3D" id="1.20.1250.20">
    <property type="entry name" value="MFS general substrate transporter like domains"/>
    <property type="match status" value="1"/>
</dbReference>
<protein>
    <submittedName>
        <fullName evidence="7">Uncharacterized protein</fullName>
    </submittedName>
</protein>
<evidence type="ECO:0000256" key="1">
    <source>
        <dbReference type="ARBA" id="ARBA00004141"/>
    </source>
</evidence>
<keyword evidence="4 6" id="KW-1133">Transmembrane helix</keyword>
<organism evidence="7 8">
    <name type="scientific">Acer saccharum</name>
    <name type="common">Sugar maple</name>
    <dbReference type="NCBI Taxonomy" id="4024"/>
    <lineage>
        <taxon>Eukaryota</taxon>
        <taxon>Viridiplantae</taxon>
        <taxon>Streptophyta</taxon>
        <taxon>Embryophyta</taxon>
        <taxon>Tracheophyta</taxon>
        <taxon>Spermatophyta</taxon>
        <taxon>Magnoliopsida</taxon>
        <taxon>eudicotyledons</taxon>
        <taxon>Gunneridae</taxon>
        <taxon>Pentapetalae</taxon>
        <taxon>rosids</taxon>
        <taxon>malvids</taxon>
        <taxon>Sapindales</taxon>
        <taxon>Sapindaceae</taxon>
        <taxon>Hippocastanoideae</taxon>
        <taxon>Acereae</taxon>
        <taxon>Acer</taxon>
    </lineage>
</organism>
<dbReference type="GO" id="GO:0022857">
    <property type="term" value="F:transmembrane transporter activity"/>
    <property type="evidence" value="ECO:0007669"/>
    <property type="project" value="InterPro"/>
</dbReference>
<dbReference type="InterPro" id="IPR000109">
    <property type="entry name" value="POT_fam"/>
</dbReference>
<keyword evidence="5 6" id="KW-0472">Membrane</keyword>
<dbReference type="GO" id="GO:0016020">
    <property type="term" value="C:membrane"/>
    <property type="evidence" value="ECO:0007669"/>
    <property type="project" value="UniProtKB-SubCell"/>
</dbReference>
<evidence type="ECO:0000256" key="5">
    <source>
        <dbReference type="ARBA" id="ARBA00023136"/>
    </source>
</evidence>
<comment type="caution">
    <text evidence="7">The sequence shown here is derived from an EMBL/GenBank/DDBJ whole genome shotgun (WGS) entry which is preliminary data.</text>
</comment>
<feature type="transmembrane region" description="Helical" evidence="6">
    <location>
        <begin position="50"/>
        <end position="71"/>
    </location>
</feature>
<name>A0AA39S7F3_ACESA</name>
<evidence type="ECO:0000256" key="4">
    <source>
        <dbReference type="ARBA" id="ARBA00022989"/>
    </source>
</evidence>
<proteinExistence type="inferred from homology"/>
<keyword evidence="8" id="KW-1185">Reference proteome</keyword>
<evidence type="ECO:0000256" key="6">
    <source>
        <dbReference type="SAM" id="Phobius"/>
    </source>
</evidence>
<keyword evidence="3 6" id="KW-0812">Transmembrane</keyword>
<feature type="transmembrane region" description="Helical" evidence="6">
    <location>
        <begin position="91"/>
        <end position="110"/>
    </location>
</feature>
<gene>
    <name evidence="7" type="ORF">LWI29_014279</name>
</gene>
<evidence type="ECO:0000313" key="7">
    <source>
        <dbReference type="EMBL" id="KAK0584505.1"/>
    </source>
</evidence>